<evidence type="ECO:0000313" key="1">
    <source>
        <dbReference type="EMBL" id="CAH8332376.1"/>
    </source>
</evidence>
<reference evidence="1 2" key="1">
    <citation type="submission" date="2022-03" db="EMBL/GenBank/DDBJ databases">
        <authorList>
            <person name="Macdonald S."/>
            <person name="Ahmed S."/>
            <person name="Newling K."/>
        </authorList>
    </citation>
    <scope>NUCLEOTIDE SEQUENCE [LARGE SCALE GENOMIC DNA]</scope>
</reference>
<sequence>MTNPLDFRSGFTFVMIVKRRYHVKPSSSPTIPTNSSSVEATLIQGSAWNHIMEEGTVYKLTGFDVARSALRIWSALT</sequence>
<dbReference type="AlphaFoldDB" id="A0ABC8JR64"/>
<accession>A0ABC8JR64</accession>
<dbReference type="Proteomes" id="UP001642260">
    <property type="component" value="Unassembled WGS sequence"/>
</dbReference>
<protein>
    <submittedName>
        <fullName evidence="1">Uncharacterized protein</fullName>
    </submittedName>
</protein>
<name>A0ABC8JR64_ERUVS</name>
<gene>
    <name evidence="1" type="ORF">ERUC_LOCUS12592</name>
</gene>
<comment type="caution">
    <text evidence="1">The sequence shown here is derived from an EMBL/GenBank/DDBJ whole genome shotgun (WGS) entry which is preliminary data.</text>
</comment>
<proteinExistence type="predicted"/>
<keyword evidence="2" id="KW-1185">Reference proteome</keyword>
<evidence type="ECO:0000313" key="2">
    <source>
        <dbReference type="Proteomes" id="UP001642260"/>
    </source>
</evidence>
<organism evidence="1 2">
    <name type="scientific">Eruca vesicaria subsp. sativa</name>
    <name type="common">Garden rocket</name>
    <name type="synonym">Eruca sativa</name>
    <dbReference type="NCBI Taxonomy" id="29727"/>
    <lineage>
        <taxon>Eukaryota</taxon>
        <taxon>Viridiplantae</taxon>
        <taxon>Streptophyta</taxon>
        <taxon>Embryophyta</taxon>
        <taxon>Tracheophyta</taxon>
        <taxon>Spermatophyta</taxon>
        <taxon>Magnoliopsida</taxon>
        <taxon>eudicotyledons</taxon>
        <taxon>Gunneridae</taxon>
        <taxon>Pentapetalae</taxon>
        <taxon>rosids</taxon>
        <taxon>malvids</taxon>
        <taxon>Brassicales</taxon>
        <taxon>Brassicaceae</taxon>
        <taxon>Brassiceae</taxon>
        <taxon>Eruca</taxon>
    </lineage>
</organism>
<dbReference type="EMBL" id="CAKOAT010119598">
    <property type="protein sequence ID" value="CAH8332376.1"/>
    <property type="molecule type" value="Genomic_DNA"/>
</dbReference>